<dbReference type="EMBL" id="FNCN01000030">
    <property type="protein sequence ID" value="SDI01528.1"/>
    <property type="molecule type" value="Genomic_DNA"/>
</dbReference>
<comment type="subunit">
    <text evidence="1">Homodimer.</text>
</comment>
<gene>
    <name evidence="3" type="ORF">SAMN05421505_13060</name>
</gene>
<dbReference type="SMART" id="SM00886">
    <property type="entry name" value="Dabb"/>
    <property type="match status" value="1"/>
</dbReference>
<dbReference type="Gene3D" id="3.30.70.100">
    <property type="match status" value="1"/>
</dbReference>
<evidence type="ECO:0000313" key="4">
    <source>
        <dbReference type="Proteomes" id="UP000198923"/>
    </source>
</evidence>
<evidence type="ECO:0000256" key="1">
    <source>
        <dbReference type="ARBA" id="ARBA00011738"/>
    </source>
</evidence>
<dbReference type="SUPFAM" id="SSF54909">
    <property type="entry name" value="Dimeric alpha+beta barrel"/>
    <property type="match status" value="1"/>
</dbReference>
<dbReference type="RefSeq" id="WP_093173751.1">
    <property type="nucleotide sequence ID" value="NZ_FNCN01000030.1"/>
</dbReference>
<dbReference type="Pfam" id="PF07876">
    <property type="entry name" value="Dabb"/>
    <property type="match status" value="1"/>
</dbReference>
<proteinExistence type="predicted"/>
<protein>
    <submittedName>
        <fullName evidence="3">Stress responsive A/B Barrel Domain</fullName>
    </submittedName>
</protein>
<dbReference type="InterPro" id="IPR044662">
    <property type="entry name" value="HS1/DABB1-like"/>
</dbReference>
<sequence>MFRHVVLFTWSADATDEQKAAVPRRLAELPGIIPQIRSYVLGPDAGVSTDTCDFAVVADFDSAEDFLAYRDHPAHQAVIAESIKPILAGRAAVQYTVDA</sequence>
<evidence type="ECO:0000313" key="3">
    <source>
        <dbReference type="EMBL" id="SDI01528.1"/>
    </source>
</evidence>
<accession>A0A1G8H4G1</accession>
<dbReference type="InterPro" id="IPR011008">
    <property type="entry name" value="Dimeric_a/b-barrel"/>
</dbReference>
<dbReference type="PROSITE" id="PS51502">
    <property type="entry name" value="S_R_A_B_BARREL"/>
    <property type="match status" value="1"/>
</dbReference>
<keyword evidence="4" id="KW-1185">Reference proteome</keyword>
<dbReference type="AlphaFoldDB" id="A0A1G8H4G1"/>
<name>A0A1G8H4G1_9ACTN</name>
<dbReference type="OrthoDB" id="6637496at2"/>
<dbReference type="PANTHER" id="PTHR33178:SF10">
    <property type="entry name" value="STRESS-RESPONSE A_B BARREL DOMAIN-CONTAINING PROTEIN"/>
    <property type="match status" value="1"/>
</dbReference>
<dbReference type="PANTHER" id="PTHR33178">
    <property type="match status" value="1"/>
</dbReference>
<dbReference type="InterPro" id="IPR013097">
    <property type="entry name" value="Dabb"/>
</dbReference>
<reference evidence="3 4" key="1">
    <citation type="submission" date="2016-10" db="EMBL/GenBank/DDBJ databases">
        <authorList>
            <person name="de Groot N.N."/>
        </authorList>
    </citation>
    <scope>NUCLEOTIDE SEQUENCE [LARGE SCALE GENOMIC DNA]</scope>
    <source>
        <strain evidence="3 4">CPCC 201354</strain>
    </source>
</reference>
<feature type="domain" description="Stress-response A/B barrel" evidence="2">
    <location>
        <begin position="2"/>
        <end position="95"/>
    </location>
</feature>
<evidence type="ECO:0000259" key="2">
    <source>
        <dbReference type="PROSITE" id="PS51502"/>
    </source>
</evidence>
<dbReference type="STRING" id="504805.SAMN05421505_13060"/>
<organism evidence="3 4">
    <name type="scientific">Sinosporangium album</name>
    <dbReference type="NCBI Taxonomy" id="504805"/>
    <lineage>
        <taxon>Bacteria</taxon>
        <taxon>Bacillati</taxon>
        <taxon>Actinomycetota</taxon>
        <taxon>Actinomycetes</taxon>
        <taxon>Streptosporangiales</taxon>
        <taxon>Streptosporangiaceae</taxon>
        <taxon>Sinosporangium</taxon>
    </lineage>
</organism>
<dbReference type="Proteomes" id="UP000198923">
    <property type="component" value="Unassembled WGS sequence"/>
</dbReference>